<dbReference type="EC" id="6.3.2.3" evidence="10"/>
<evidence type="ECO:0000313" key="12">
    <source>
        <dbReference type="EMBL" id="SDA69462.1"/>
    </source>
</evidence>
<keyword evidence="4 10" id="KW-0317">Glutathione biosynthesis</keyword>
<dbReference type="GO" id="GO:0005737">
    <property type="term" value="C:cytoplasm"/>
    <property type="evidence" value="ECO:0007669"/>
    <property type="project" value="TreeGrafter"/>
</dbReference>
<evidence type="ECO:0000256" key="1">
    <source>
        <dbReference type="ARBA" id="ARBA00001936"/>
    </source>
</evidence>
<dbReference type="Pfam" id="PF02955">
    <property type="entry name" value="GSH-S_ATP"/>
    <property type="match status" value="1"/>
</dbReference>
<evidence type="ECO:0000256" key="9">
    <source>
        <dbReference type="ARBA" id="ARBA00023211"/>
    </source>
</evidence>
<dbReference type="PANTHER" id="PTHR21621:SF4">
    <property type="entry name" value="GLUTATHIONE SYNTHETASE"/>
    <property type="match status" value="1"/>
</dbReference>
<dbReference type="EMBL" id="FMXE01000010">
    <property type="protein sequence ID" value="SDA69462.1"/>
    <property type="molecule type" value="Genomic_DNA"/>
</dbReference>
<gene>
    <name evidence="10" type="primary">gshB</name>
    <name evidence="12" type="ORF">SAMN03080617_01758</name>
</gene>
<dbReference type="InterPro" id="IPR013815">
    <property type="entry name" value="ATP_grasp_subdomain_1"/>
</dbReference>
<dbReference type="Gene3D" id="3.30.1490.20">
    <property type="entry name" value="ATP-grasp fold, A domain"/>
    <property type="match status" value="1"/>
</dbReference>
<sequence>MKAFRLGVVMDPIESINPKKDTSLALMIEAQARGWDLVYLEMKDLFLRSGCAEARMRQVKVFDDPHHWYEIGVETYGSLSELDAIMMRKDPPFDIEYIMATYILERAESEGVMVLNRAQSLRDVNEKVFTAWFPQCCPASLLTRSKSAIKDFLQTHHKIVVKPTAKMGGQSIFVIVEGDPNTNVIIEELTQRETCYIQAQAYIPEISTKGDKRIILIDGEAVEYGIARIPGAGDHRGNLAVGATAEGFELTERDKWICAQIGPELKQRGLFFVGIDVIGDYLTEINVTSPTGIKEIGKIFHINIGAKFFEALENKLSTQKNKP</sequence>
<name>A0A1G5XGN5_9BACT</name>
<feature type="domain" description="ATP-grasp" evidence="11">
    <location>
        <begin position="126"/>
        <end position="317"/>
    </location>
</feature>
<dbReference type="UniPathway" id="UPA00142">
    <property type="reaction ID" value="UER00210"/>
</dbReference>
<comment type="cofactor">
    <cofactor evidence="2">
        <name>Mg(2+)</name>
        <dbReference type="ChEBI" id="CHEBI:18420"/>
    </cofactor>
</comment>
<keyword evidence="9" id="KW-0464">Manganese</keyword>
<dbReference type="OrthoDB" id="9785415at2"/>
<dbReference type="InterPro" id="IPR006284">
    <property type="entry name" value="Glut_synth_pro"/>
</dbReference>
<dbReference type="PANTHER" id="PTHR21621">
    <property type="entry name" value="RIBOSOMAL PROTEIN S6 MODIFICATION PROTEIN"/>
    <property type="match status" value="1"/>
</dbReference>
<comment type="cofactor">
    <cofactor evidence="1">
        <name>Mn(2+)</name>
        <dbReference type="ChEBI" id="CHEBI:29035"/>
    </cofactor>
</comment>
<comment type="pathway">
    <text evidence="10">Sulfur metabolism; glutathione biosynthesis; glutathione from L-cysteine and L-glutamate: step 2/2.</text>
</comment>
<dbReference type="STRING" id="279824.SAMN03080617_01758"/>
<dbReference type="PROSITE" id="PS50975">
    <property type="entry name" value="ATP_GRASP"/>
    <property type="match status" value="1"/>
</dbReference>
<evidence type="ECO:0000256" key="3">
    <source>
        <dbReference type="ARBA" id="ARBA00022598"/>
    </source>
</evidence>
<keyword evidence="13" id="KW-1185">Reference proteome</keyword>
<dbReference type="SUPFAM" id="SSF52440">
    <property type="entry name" value="PreATP-grasp domain"/>
    <property type="match status" value="1"/>
</dbReference>
<accession>A0A1G5XGN5</accession>
<dbReference type="NCBIfam" id="NF003573">
    <property type="entry name" value="PRK05246.1"/>
    <property type="match status" value="1"/>
</dbReference>
<proteinExistence type="inferred from homology"/>
<comment type="similarity">
    <text evidence="10">Belongs to the prokaryotic GSH synthase family.</text>
</comment>
<evidence type="ECO:0000256" key="7">
    <source>
        <dbReference type="ARBA" id="ARBA00022840"/>
    </source>
</evidence>
<dbReference type="FunFam" id="3.40.50.20:FF:000009">
    <property type="entry name" value="Glutathione synthetase"/>
    <property type="match status" value="1"/>
</dbReference>
<dbReference type="Proteomes" id="UP000198756">
    <property type="component" value="Unassembled WGS sequence"/>
</dbReference>
<keyword evidence="5" id="KW-0479">Metal-binding</keyword>
<dbReference type="InterPro" id="IPR011761">
    <property type="entry name" value="ATP-grasp"/>
</dbReference>
<dbReference type="Gene3D" id="3.40.50.20">
    <property type="match status" value="1"/>
</dbReference>
<dbReference type="GO" id="GO:0046872">
    <property type="term" value="F:metal ion binding"/>
    <property type="evidence" value="ECO:0007669"/>
    <property type="project" value="UniProtKB-KW"/>
</dbReference>
<reference evidence="13" key="1">
    <citation type="submission" date="2016-10" db="EMBL/GenBank/DDBJ databases">
        <authorList>
            <person name="Varghese N."/>
            <person name="Submissions S."/>
        </authorList>
    </citation>
    <scope>NUCLEOTIDE SEQUENCE [LARGE SCALE GENOMIC DNA]</scope>
    <source>
        <strain evidence="13">DSM 22703</strain>
    </source>
</reference>
<protein>
    <recommendedName>
        <fullName evidence="10">Glutathione synthetase</fullName>
        <ecNumber evidence="10">6.3.2.3</ecNumber>
    </recommendedName>
    <alternativeName>
        <fullName evidence="10">GSH synthetase</fullName>
        <shortName evidence="10">GSH-S</shortName>
        <shortName evidence="10">GSHase</shortName>
    </alternativeName>
    <alternativeName>
        <fullName evidence="10">Glutathione synthase</fullName>
    </alternativeName>
</protein>
<dbReference type="HAMAP" id="MF_00162">
    <property type="entry name" value="GSH_S"/>
    <property type="match status" value="1"/>
</dbReference>
<keyword evidence="3 10" id="KW-0436">Ligase</keyword>
<keyword evidence="7 10" id="KW-0067">ATP-binding</keyword>
<evidence type="ECO:0000256" key="8">
    <source>
        <dbReference type="ARBA" id="ARBA00022842"/>
    </source>
</evidence>
<keyword evidence="6 10" id="KW-0547">Nucleotide-binding</keyword>
<dbReference type="InterPro" id="IPR004218">
    <property type="entry name" value="GSHS_ATP-bd"/>
</dbReference>
<keyword evidence="8" id="KW-0460">Magnesium</keyword>
<dbReference type="RefSeq" id="WP_092729575.1">
    <property type="nucleotide sequence ID" value="NZ_FMXE01000010.1"/>
</dbReference>
<dbReference type="GO" id="GO:0004363">
    <property type="term" value="F:glutathione synthase activity"/>
    <property type="evidence" value="ECO:0007669"/>
    <property type="project" value="UniProtKB-UniRule"/>
</dbReference>
<evidence type="ECO:0000313" key="13">
    <source>
        <dbReference type="Proteomes" id="UP000198756"/>
    </source>
</evidence>
<dbReference type="InterPro" id="IPR004215">
    <property type="entry name" value="GSHS_N"/>
</dbReference>
<dbReference type="InterPro" id="IPR016185">
    <property type="entry name" value="PreATP-grasp_dom_sf"/>
</dbReference>
<evidence type="ECO:0000256" key="10">
    <source>
        <dbReference type="HAMAP-Rule" id="MF_00162"/>
    </source>
</evidence>
<dbReference type="GO" id="GO:0005524">
    <property type="term" value="F:ATP binding"/>
    <property type="evidence" value="ECO:0007669"/>
    <property type="project" value="UniProtKB-UniRule"/>
</dbReference>
<dbReference type="SUPFAM" id="SSF56059">
    <property type="entry name" value="Glutathione synthetase ATP-binding domain-like"/>
    <property type="match status" value="1"/>
</dbReference>
<evidence type="ECO:0000256" key="5">
    <source>
        <dbReference type="ARBA" id="ARBA00022723"/>
    </source>
</evidence>
<dbReference type="Gene3D" id="3.30.470.20">
    <property type="entry name" value="ATP-grasp fold, B domain"/>
    <property type="match status" value="1"/>
</dbReference>
<evidence type="ECO:0000259" key="11">
    <source>
        <dbReference type="PROSITE" id="PS50975"/>
    </source>
</evidence>
<dbReference type="NCBIfam" id="TIGR01380">
    <property type="entry name" value="glut_syn"/>
    <property type="match status" value="1"/>
</dbReference>
<evidence type="ECO:0000256" key="6">
    <source>
        <dbReference type="ARBA" id="ARBA00022741"/>
    </source>
</evidence>
<organism evidence="12 13">
    <name type="scientific">Algoriphagus alkaliphilus</name>
    <dbReference type="NCBI Taxonomy" id="279824"/>
    <lineage>
        <taxon>Bacteria</taxon>
        <taxon>Pseudomonadati</taxon>
        <taxon>Bacteroidota</taxon>
        <taxon>Cytophagia</taxon>
        <taxon>Cytophagales</taxon>
        <taxon>Cyclobacteriaceae</taxon>
        <taxon>Algoriphagus</taxon>
    </lineage>
</organism>
<evidence type="ECO:0000256" key="2">
    <source>
        <dbReference type="ARBA" id="ARBA00001946"/>
    </source>
</evidence>
<comment type="catalytic activity">
    <reaction evidence="10">
        <text>gamma-L-glutamyl-L-cysteine + glycine + ATP = glutathione + ADP + phosphate + H(+)</text>
        <dbReference type="Rhea" id="RHEA:13557"/>
        <dbReference type="ChEBI" id="CHEBI:15378"/>
        <dbReference type="ChEBI" id="CHEBI:30616"/>
        <dbReference type="ChEBI" id="CHEBI:43474"/>
        <dbReference type="ChEBI" id="CHEBI:57305"/>
        <dbReference type="ChEBI" id="CHEBI:57925"/>
        <dbReference type="ChEBI" id="CHEBI:58173"/>
        <dbReference type="ChEBI" id="CHEBI:456216"/>
        <dbReference type="EC" id="6.3.2.3"/>
    </reaction>
</comment>
<evidence type="ECO:0000256" key="4">
    <source>
        <dbReference type="ARBA" id="ARBA00022684"/>
    </source>
</evidence>
<dbReference type="AlphaFoldDB" id="A0A1G5XGN5"/>
<dbReference type="Pfam" id="PF02951">
    <property type="entry name" value="GSH-S_N"/>
    <property type="match status" value="1"/>
</dbReference>